<organism evidence="2 3">
    <name type="scientific">Limobrevibacterium gyesilva</name>
    <dbReference type="NCBI Taxonomy" id="2991712"/>
    <lineage>
        <taxon>Bacteria</taxon>
        <taxon>Pseudomonadati</taxon>
        <taxon>Pseudomonadota</taxon>
        <taxon>Alphaproteobacteria</taxon>
        <taxon>Acetobacterales</taxon>
        <taxon>Acetobacteraceae</taxon>
        <taxon>Limobrevibacterium</taxon>
    </lineage>
</organism>
<gene>
    <name evidence="2" type="ORF">OL599_04540</name>
</gene>
<accession>A0AA42CCR6</accession>
<dbReference type="Pfam" id="PF02515">
    <property type="entry name" value="CoA_transf_3"/>
    <property type="match status" value="1"/>
</dbReference>
<evidence type="ECO:0000313" key="3">
    <source>
        <dbReference type="Proteomes" id="UP001165679"/>
    </source>
</evidence>
<evidence type="ECO:0000313" key="2">
    <source>
        <dbReference type="EMBL" id="MCW3473838.1"/>
    </source>
</evidence>
<dbReference type="PANTHER" id="PTHR48207:SF3">
    <property type="entry name" value="SUCCINATE--HYDROXYMETHYLGLUTARATE COA-TRANSFERASE"/>
    <property type="match status" value="1"/>
</dbReference>
<evidence type="ECO:0000256" key="1">
    <source>
        <dbReference type="ARBA" id="ARBA00022679"/>
    </source>
</evidence>
<dbReference type="InterPro" id="IPR050483">
    <property type="entry name" value="CoA-transferase_III_domain"/>
</dbReference>
<dbReference type="RefSeq" id="WP_264712456.1">
    <property type="nucleotide sequence ID" value="NZ_JAPDNT010000002.1"/>
</dbReference>
<dbReference type="Proteomes" id="UP001165679">
    <property type="component" value="Unassembled WGS sequence"/>
</dbReference>
<dbReference type="InterPro" id="IPR044855">
    <property type="entry name" value="CoA-Trfase_III_dom3_sf"/>
</dbReference>
<dbReference type="AlphaFoldDB" id="A0AA42CCR6"/>
<dbReference type="InterPro" id="IPR023606">
    <property type="entry name" value="CoA-Trfase_III_dom_1_sf"/>
</dbReference>
<proteinExistence type="predicted"/>
<dbReference type="GO" id="GO:0008410">
    <property type="term" value="F:CoA-transferase activity"/>
    <property type="evidence" value="ECO:0007669"/>
    <property type="project" value="TreeGrafter"/>
</dbReference>
<name>A0AA42CCR6_9PROT</name>
<dbReference type="Gene3D" id="3.40.50.10540">
    <property type="entry name" value="Crotonobetainyl-coa:carnitine coa-transferase, domain 1"/>
    <property type="match status" value="1"/>
</dbReference>
<keyword evidence="3" id="KW-1185">Reference proteome</keyword>
<dbReference type="EMBL" id="JAPDNT010000002">
    <property type="protein sequence ID" value="MCW3473838.1"/>
    <property type="molecule type" value="Genomic_DNA"/>
</dbReference>
<dbReference type="Gene3D" id="3.30.1540.10">
    <property type="entry name" value="formyl-coa transferase, domain 3"/>
    <property type="match status" value="1"/>
</dbReference>
<reference evidence="2" key="1">
    <citation type="submission" date="2022-09" db="EMBL/GenBank/DDBJ databases">
        <title>Rhodovastum sp. nov. RN2-1 isolated from soil in Seongnam, South Korea.</title>
        <authorList>
            <person name="Le N.T."/>
        </authorList>
    </citation>
    <scope>NUCLEOTIDE SEQUENCE</scope>
    <source>
        <strain evidence="2">RN2-1</strain>
    </source>
</reference>
<keyword evidence="1 2" id="KW-0808">Transferase</keyword>
<comment type="caution">
    <text evidence="2">The sequence shown here is derived from an EMBL/GenBank/DDBJ whole genome shotgun (WGS) entry which is preliminary data.</text>
</comment>
<dbReference type="PANTHER" id="PTHR48207">
    <property type="entry name" value="SUCCINATE--HYDROXYMETHYLGLUTARATE COA-TRANSFERASE"/>
    <property type="match status" value="1"/>
</dbReference>
<sequence>MNDAAAHIHPDSLDALPLKGIRVLDLTLARAGPTCVRHLADWGADVIRIEPPASGDGEITGNRDGFDFQNLHRNKRAMQLDLKSAEGKQIFMALAERADVVVENMRAAVKYRLGVDFESVRRVNPRIVYASISGFGQDGPYGHRAGVDQIAQGMGGLMSITGLPGQGPVRVGIPIADLTAGNLLALGVMMALFRRERTGQGGWVQTSLLEAMVFMLDFQASRWLLAGEIAGQAGNDHPTSIPTGVYPTADRPIVMAASSARMWERFCNAIGKPEWTTQGDWGTGDGRSRHRAEINRAIAEVTIQQPSQHWIEVFDAAGIPCGPINTIDQVFADPQVQHLGLARATEHARLGPQRVVGTPINLSGVEDTIRRPTPDAGEHTDAVLAELGYGAEAIAALRAKRVV</sequence>
<dbReference type="SUPFAM" id="SSF89796">
    <property type="entry name" value="CoA-transferase family III (CaiB/BaiF)"/>
    <property type="match status" value="1"/>
</dbReference>
<protein>
    <submittedName>
        <fullName evidence="2">CoA transferase</fullName>
    </submittedName>
</protein>
<reference evidence="2" key="2">
    <citation type="submission" date="2022-10" db="EMBL/GenBank/DDBJ databases">
        <authorList>
            <person name="Trinh H.N."/>
        </authorList>
    </citation>
    <scope>NUCLEOTIDE SEQUENCE</scope>
    <source>
        <strain evidence="2">RN2-1</strain>
    </source>
</reference>
<dbReference type="InterPro" id="IPR003673">
    <property type="entry name" value="CoA-Trfase_fam_III"/>
</dbReference>